<dbReference type="PROSITE" id="PS51257">
    <property type="entry name" value="PROKAR_LIPOPROTEIN"/>
    <property type="match status" value="1"/>
</dbReference>
<dbReference type="STRING" id="28035.B6N84_09885"/>
<dbReference type="OMA" id="AYEYKND"/>
<dbReference type="eggNOG" id="ENOG5030EW8">
    <property type="taxonomic scope" value="Bacteria"/>
</dbReference>
<reference evidence="4 8" key="3">
    <citation type="submission" date="2019-07" db="EMBL/GenBank/DDBJ databases">
        <title>Comparative genome analysis of staphylococcus lugdunensis shows clonal complex-dependent diversity of the putative virulence factor, ess/type vii locus.</title>
        <authorList>
            <person name="Lebeurre J."/>
            <person name="Dahyot S."/>
            <person name="Diene S."/>
            <person name="Paulay A."/>
            <person name="Aubourg M."/>
            <person name="Argemi X."/>
            <person name="Giard J.-C."/>
            <person name="Tournier I."/>
            <person name="Francois P."/>
            <person name="Pestel-Caron M."/>
        </authorList>
    </citation>
    <scope>NUCLEOTIDE SEQUENCE [LARGE SCALE GENOMIC DNA]</scope>
    <source>
        <strain evidence="4 8">SL13</strain>
    </source>
</reference>
<gene>
    <name evidence="5" type="ORF">EQ812_04205</name>
    <name evidence="4" type="ORF">FO454_11050</name>
    <name evidence="3" type="ORF">HMPREF3225_00840</name>
</gene>
<evidence type="ECO:0000259" key="2">
    <source>
        <dbReference type="Pfam" id="PF14729"/>
    </source>
</evidence>
<protein>
    <submittedName>
        <fullName evidence="5">Cystatin-like fold lipoprotein</fullName>
    </submittedName>
</protein>
<reference evidence="5 7" key="2">
    <citation type="journal article" date="2019" name="Sci. Transl. Med.">
        <title>Quorum sensing between bacterial species on the skin protects against epidermal injury in atopic dermatitis.</title>
        <authorList>
            <person name="Williams M.R."/>
        </authorList>
    </citation>
    <scope>NUCLEOTIDE SEQUENCE [LARGE SCALE GENOMIC DNA]</scope>
    <source>
        <strain evidence="5 7">E7</strain>
    </source>
</reference>
<feature type="region of interest" description="Disordered" evidence="1">
    <location>
        <begin position="21"/>
        <end position="44"/>
    </location>
</feature>
<dbReference type="AlphaFoldDB" id="A0A133Q8P1"/>
<evidence type="ECO:0000256" key="1">
    <source>
        <dbReference type="SAM" id="MobiDB-lite"/>
    </source>
</evidence>
<evidence type="ECO:0000313" key="5">
    <source>
        <dbReference type="EMBL" id="TBW73053.1"/>
    </source>
</evidence>
<dbReference type="InterPro" id="IPR028075">
    <property type="entry name" value="DUF4467"/>
</dbReference>
<accession>A0A133Q8P1</accession>
<proteinExistence type="predicted"/>
<reference evidence="3 6" key="1">
    <citation type="submission" date="2016-01" db="EMBL/GenBank/DDBJ databases">
        <authorList>
            <person name="Mitreva M."/>
            <person name="Pepin K.H."/>
            <person name="Mihindukulasuriya K.A."/>
            <person name="Fulton R."/>
            <person name="Fronick C."/>
            <person name="O'Laughlin M."/>
            <person name="Miner T."/>
            <person name="Herter B."/>
            <person name="Rosa B.A."/>
            <person name="Cordes M."/>
            <person name="Tomlinson C."/>
            <person name="Wollam A."/>
            <person name="Palsikar V.B."/>
            <person name="Mardis E.R."/>
            <person name="Wilson R.K."/>
        </authorList>
    </citation>
    <scope>NUCLEOTIDE SEQUENCE [LARGE SCALE GENOMIC DNA]</scope>
    <source>
        <strain evidence="3 6">MJR7738</strain>
    </source>
</reference>
<keyword evidence="5" id="KW-0449">Lipoprotein</keyword>
<sequence>MRKIFIGMLVAVIIVVSGCSKDSHNDKQADNKQQSTNKQKNNKYQSKIDEILSIQQKTHQDMVKSSDKVNPEFKKERVNRYVYNDGKLIIISYPLYKGNNKLFYAAYEYKNDKIYYKRGFNAKAYVEQHKPDYKDIKVK</sequence>
<feature type="compositionally biased region" description="Low complexity" evidence="1">
    <location>
        <begin position="31"/>
        <end position="44"/>
    </location>
</feature>
<dbReference type="Proteomes" id="UP000070063">
    <property type="component" value="Unassembled WGS sequence"/>
</dbReference>
<dbReference type="Proteomes" id="UP000293637">
    <property type="component" value="Unassembled WGS sequence"/>
</dbReference>
<dbReference type="EMBL" id="SCHB01000002">
    <property type="protein sequence ID" value="TBW73053.1"/>
    <property type="molecule type" value="Genomic_DNA"/>
</dbReference>
<evidence type="ECO:0000313" key="7">
    <source>
        <dbReference type="Proteomes" id="UP000293637"/>
    </source>
</evidence>
<feature type="domain" description="DUF4467" evidence="2">
    <location>
        <begin position="44"/>
        <end position="137"/>
    </location>
</feature>
<name>A0A133Q8P1_STALU</name>
<feature type="compositionally biased region" description="Basic and acidic residues" evidence="1">
    <location>
        <begin position="21"/>
        <end position="30"/>
    </location>
</feature>
<dbReference type="EMBL" id="LRQI01000029">
    <property type="protein sequence ID" value="KXA39209.1"/>
    <property type="molecule type" value="Genomic_DNA"/>
</dbReference>
<evidence type="ECO:0000313" key="4">
    <source>
        <dbReference type="EMBL" id="QEX39408.1"/>
    </source>
</evidence>
<dbReference type="RefSeq" id="WP_002459622.1">
    <property type="nucleotide sequence ID" value="NZ_AP021848.1"/>
</dbReference>
<organism evidence="5 7">
    <name type="scientific">Staphylococcus lugdunensis</name>
    <dbReference type="NCBI Taxonomy" id="28035"/>
    <lineage>
        <taxon>Bacteria</taxon>
        <taxon>Bacillati</taxon>
        <taxon>Bacillota</taxon>
        <taxon>Bacilli</taxon>
        <taxon>Bacillales</taxon>
        <taxon>Staphylococcaceae</taxon>
        <taxon>Staphylococcus</taxon>
    </lineage>
</organism>
<evidence type="ECO:0000313" key="3">
    <source>
        <dbReference type="EMBL" id="KXA39209.1"/>
    </source>
</evidence>
<evidence type="ECO:0000313" key="6">
    <source>
        <dbReference type="Proteomes" id="UP000070063"/>
    </source>
</evidence>
<keyword evidence="8" id="KW-1185">Reference proteome</keyword>
<dbReference type="Gene3D" id="3.10.450.560">
    <property type="match status" value="1"/>
</dbReference>
<dbReference type="EMBL" id="CP041722">
    <property type="protein sequence ID" value="QEX39408.1"/>
    <property type="molecule type" value="Genomic_DNA"/>
</dbReference>
<dbReference type="Pfam" id="PF14729">
    <property type="entry name" value="DUF4467"/>
    <property type="match status" value="1"/>
</dbReference>
<dbReference type="GeneID" id="58090262"/>
<evidence type="ECO:0000313" key="8">
    <source>
        <dbReference type="Proteomes" id="UP000325462"/>
    </source>
</evidence>
<dbReference type="Proteomes" id="UP000325462">
    <property type="component" value="Chromosome"/>
</dbReference>